<dbReference type="EMBL" id="REGN01004174">
    <property type="protein sequence ID" value="RNA18778.1"/>
    <property type="molecule type" value="Genomic_DNA"/>
</dbReference>
<protein>
    <submittedName>
        <fullName evidence="1">Uncharacterized protein</fullName>
    </submittedName>
</protein>
<organism evidence="1 2">
    <name type="scientific">Brachionus plicatilis</name>
    <name type="common">Marine rotifer</name>
    <name type="synonym">Brachionus muelleri</name>
    <dbReference type="NCBI Taxonomy" id="10195"/>
    <lineage>
        <taxon>Eukaryota</taxon>
        <taxon>Metazoa</taxon>
        <taxon>Spiralia</taxon>
        <taxon>Gnathifera</taxon>
        <taxon>Rotifera</taxon>
        <taxon>Eurotatoria</taxon>
        <taxon>Monogononta</taxon>
        <taxon>Pseudotrocha</taxon>
        <taxon>Ploima</taxon>
        <taxon>Brachionidae</taxon>
        <taxon>Brachionus</taxon>
    </lineage>
</organism>
<name>A0A3M7R693_BRAPC</name>
<comment type="caution">
    <text evidence="1">The sequence shown here is derived from an EMBL/GenBank/DDBJ whole genome shotgun (WGS) entry which is preliminary data.</text>
</comment>
<dbReference type="Proteomes" id="UP000276133">
    <property type="component" value="Unassembled WGS sequence"/>
</dbReference>
<evidence type="ECO:0000313" key="1">
    <source>
        <dbReference type="EMBL" id="RNA18778.1"/>
    </source>
</evidence>
<gene>
    <name evidence="1" type="ORF">BpHYR1_049658</name>
</gene>
<sequence>MYKKLHFAINAWCPQPIVIFLIKEKKLHKIKFQSRRASIVQDIYRNKFQQSNNIINCNRQKKPFDKILVFNLFEKNVDWKINSLFIYLQFKEKIRNCERQQFYNGFWYLISILNQISKLKLCTDKQINK</sequence>
<keyword evidence="2" id="KW-1185">Reference proteome</keyword>
<reference evidence="1 2" key="1">
    <citation type="journal article" date="2018" name="Sci. Rep.">
        <title>Genomic signatures of local adaptation to the degree of environmental predictability in rotifers.</title>
        <authorList>
            <person name="Franch-Gras L."/>
            <person name="Hahn C."/>
            <person name="Garcia-Roger E.M."/>
            <person name="Carmona M.J."/>
            <person name="Serra M."/>
            <person name="Gomez A."/>
        </authorList>
    </citation>
    <scope>NUCLEOTIDE SEQUENCE [LARGE SCALE GENOMIC DNA]</scope>
    <source>
        <strain evidence="1">HYR1</strain>
    </source>
</reference>
<dbReference type="AlphaFoldDB" id="A0A3M7R693"/>
<evidence type="ECO:0000313" key="2">
    <source>
        <dbReference type="Proteomes" id="UP000276133"/>
    </source>
</evidence>
<proteinExistence type="predicted"/>
<accession>A0A3M7R693</accession>